<evidence type="ECO:0000259" key="2">
    <source>
        <dbReference type="Pfam" id="PF00248"/>
    </source>
</evidence>
<evidence type="ECO:0000313" key="4">
    <source>
        <dbReference type="Proteomes" id="UP000003856"/>
    </source>
</evidence>
<dbReference type="GO" id="GO:0005737">
    <property type="term" value="C:cytoplasm"/>
    <property type="evidence" value="ECO:0007669"/>
    <property type="project" value="TreeGrafter"/>
</dbReference>
<proteinExistence type="predicted"/>
<comment type="caution">
    <text evidence="3">The sequence shown here is derived from an EMBL/GenBank/DDBJ whole genome shotgun (WGS) entry which is preliminary data.</text>
</comment>
<dbReference type="PANTHER" id="PTHR43625">
    <property type="entry name" value="AFLATOXIN B1 ALDEHYDE REDUCTASE"/>
    <property type="match status" value="1"/>
</dbReference>
<dbReference type="InterPro" id="IPR036812">
    <property type="entry name" value="NAD(P)_OxRdtase_dom_sf"/>
</dbReference>
<dbReference type="PROSITE" id="PS51318">
    <property type="entry name" value="TAT"/>
    <property type="match status" value="1"/>
</dbReference>
<sequence>MNDRRRPDNESQDAMPTGWSRRRVLAAGTGLVAAPLLGGLVGCSRSSISGDASPSGAPPAAVSAPHMSLRDARRRLGALEVSAIGLGCMSMNGRQYNPPKDKTEMIRLIHTAIDRGVDFFDTAEVYGPFVNEELVGEALAPYRNQVVIATKFGFGIEYPSGRRIGAVNSRPEHIRKVVDESLTRLRTDRIDLLYQHRVDPQVPIEDVAGTVKDLVAAGKVKHFGLSEPGLQTVRRAHAVLPVAAIQNEYSLLWRGPENGLLDLCQELGIGLVPWTPLGAGLLAGALNAESRFDESDYRATNPRFTPQALKTNLALLDLARDWGQRKQATPAQISLAWLLAQRPWIVPIPGTTNAVHLDENLGAINVTFTPEELSEFNTALAAIDVQGARLREGLLQMSDVEAALPGTR</sequence>
<dbReference type="PANTHER" id="PTHR43625:SF77">
    <property type="entry name" value="ALDO-KETO REDUCTASE"/>
    <property type="match status" value="1"/>
</dbReference>
<dbReference type="InterPro" id="IPR050791">
    <property type="entry name" value="Aldo-Keto_reductase"/>
</dbReference>
<reference evidence="3 4" key="1">
    <citation type="submission" date="2009-05" db="EMBL/GenBank/DDBJ databases">
        <title>The draft genome of Acidovorax delafieldii 2AN.</title>
        <authorList>
            <consortium name="US DOE Joint Genome Institute (JGI-PGF)"/>
            <person name="Lucas S."/>
            <person name="Copeland A."/>
            <person name="Lapidus A."/>
            <person name="Glavina del Rio T."/>
            <person name="Tice H."/>
            <person name="Bruce D."/>
            <person name="Goodwin L."/>
            <person name="Pitluck S."/>
            <person name="Larimer F."/>
            <person name="Land M.L."/>
            <person name="Hauser L."/>
            <person name="Shelobolina E.S."/>
            <person name="Picardal F."/>
            <person name="Roden E."/>
            <person name="Emerson D."/>
        </authorList>
    </citation>
    <scope>NUCLEOTIDE SEQUENCE [LARGE SCALE GENOMIC DNA]</scope>
    <source>
        <strain evidence="3 4">2AN</strain>
    </source>
</reference>
<dbReference type="InterPro" id="IPR023210">
    <property type="entry name" value="NADP_OxRdtase_dom"/>
</dbReference>
<feature type="domain" description="NADP-dependent oxidoreductase" evidence="2">
    <location>
        <begin position="83"/>
        <end position="378"/>
    </location>
</feature>
<dbReference type="GO" id="GO:0016491">
    <property type="term" value="F:oxidoreductase activity"/>
    <property type="evidence" value="ECO:0007669"/>
    <property type="project" value="UniProtKB-KW"/>
</dbReference>
<evidence type="ECO:0000313" key="3">
    <source>
        <dbReference type="EMBL" id="EER61020.1"/>
    </source>
</evidence>
<dbReference type="InterPro" id="IPR006311">
    <property type="entry name" value="TAT_signal"/>
</dbReference>
<dbReference type="RefSeq" id="WP_005794847.1">
    <property type="nucleotide sequence ID" value="NZ_ACQT01000029.1"/>
</dbReference>
<dbReference type="Proteomes" id="UP000003856">
    <property type="component" value="Unassembled WGS sequence"/>
</dbReference>
<dbReference type="AlphaFoldDB" id="C5T3A8"/>
<name>C5T3A8_ACIDE</name>
<dbReference type="CDD" id="cd19078">
    <property type="entry name" value="AKR_AKR13C1_2"/>
    <property type="match status" value="1"/>
</dbReference>
<dbReference type="Pfam" id="PF00248">
    <property type="entry name" value="Aldo_ket_red"/>
    <property type="match status" value="1"/>
</dbReference>
<accession>C5T3A8</accession>
<dbReference type="Gene3D" id="3.20.20.100">
    <property type="entry name" value="NADP-dependent oxidoreductase domain"/>
    <property type="match status" value="1"/>
</dbReference>
<protein>
    <submittedName>
        <fullName evidence="3">Aldo/keto reductase</fullName>
    </submittedName>
</protein>
<evidence type="ECO:0000256" key="1">
    <source>
        <dbReference type="ARBA" id="ARBA00023002"/>
    </source>
</evidence>
<dbReference type="EMBL" id="ACQT01000029">
    <property type="protein sequence ID" value="EER61020.1"/>
    <property type="molecule type" value="Genomic_DNA"/>
</dbReference>
<dbReference type="SUPFAM" id="SSF51430">
    <property type="entry name" value="NAD(P)-linked oxidoreductase"/>
    <property type="match status" value="1"/>
</dbReference>
<keyword evidence="4" id="KW-1185">Reference proteome</keyword>
<organism evidence="3 4">
    <name type="scientific">Acidovorax delafieldii 2AN</name>
    <dbReference type="NCBI Taxonomy" id="573060"/>
    <lineage>
        <taxon>Bacteria</taxon>
        <taxon>Pseudomonadati</taxon>
        <taxon>Pseudomonadota</taxon>
        <taxon>Betaproteobacteria</taxon>
        <taxon>Burkholderiales</taxon>
        <taxon>Comamonadaceae</taxon>
        <taxon>Acidovorax</taxon>
    </lineage>
</organism>
<keyword evidence="1" id="KW-0560">Oxidoreductase</keyword>
<gene>
    <name evidence="3" type="ORF">AcdelDRAFT_1388</name>
</gene>
<dbReference type="PATRIC" id="fig|573060.9.peg.3761"/>